<keyword evidence="11" id="KW-1185">Reference proteome</keyword>
<dbReference type="PANTHER" id="PTHR23097:SF181">
    <property type="entry name" value="CASPASE-8-LIKE"/>
    <property type="match status" value="1"/>
</dbReference>
<dbReference type="PROSITE" id="PS50050">
    <property type="entry name" value="TNFR_NGFR_2"/>
    <property type="match status" value="1"/>
</dbReference>
<dbReference type="CDD" id="cd00185">
    <property type="entry name" value="TNFRSF"/>
    <property type="match status" value="1"/>
</dbReference>
<feature type="repeat" description="TNFR-Cys" evidence="8">
    <location>
        <begin position="82"/>
        <end position="123"/>
    </location>
</feature>
<evidence type="ECO:0000256" key="7">
    <source>
        <dbReference type="ARBA" id="ARBA00023180"/>
    </source>
</evidence>
<dbReference type="PROSITE" id="PS00652">
    <property type="entry name" value="TNFR_NGFR_1"/>
    <property type="match status" value="1"/>
</dbReference>
<name>A0A9D3PVW3_MEGAT</name>
<keyword evidence="4" id="KW-0732">Signal</keyword>
<accession>A0A9D3PVW3</accession>
<dbReference type="SUPFAM" id="SSF57586">
    <property type="entry name" value="TNF receptor-like"/>
    <property type="match status" value="1"/>
</dbReference>
<dbReference type="GO" id="GO:0006915">
    <property type="term" value="P:apoptotic process"/>
    <property type="evidence" value="ECO:0007669"/>
    <property type="project" value="UniProtKB-KW"/>
</dbReference>
<evidence type="ECO:0000313" key="11">
    <source>
        <dbReference type="Proteomes" id="UP001046870"/>
    </source>
</evidence>
<evidence type="ECO:0000256" key="8">
    <source>
        <dbReference type="PROSITE-ProRule" id="PRU00206"/>
    </source>
</evidence>
<evidence type="ECO:0000256" key="2">
    <source>
        <dbReference type="ARBA" id="ARBA00022525"/>
    </source>
</evidence>
<protein>
    <recommendedName>
        <fullName evidence="9">TNFR-Cys domain-containing protein</fullName>
    </recommendedName>
</protein>
<organism evidence="10 11">
    <name type="scientific">Megalops atlanticus</name>
    <name type="common">Tarpon</name>
    <name type="synonym">Clupea gigantea</name>
    <dbReference type="NCBI Taxonomy" id="7932"/>
    <lineage>
        <taxon>Eukaryota</taxon>
        <taxon>Metazoa</taxon>
        <taxon>Chordata</taxon>
        <taxon>Craniata</taxon>
        <taxon>Vertebrata</taxon>
        <taxon>Euteleostomi</taxon>
        <taxon>Actinopterygii</taxon>
        <taxon>Neopterygii</taxon>
        <taxon>Teleostei</taxon>
        <taxon>Elopiformes</taxon>
        <taxon>Megalopidae</taxon>
        <taxon>Megalops</taxon>
    </lineage>
</organism>
<dbReference type="Gene3D" id="2.10.50.10">
    <property type="entry name" value="Tumor Necrosis Factor Receptor, subunit A, domain 2"/>
    <property type="match status" value="1"/>
</dbReference>
<feature type="domain" description="TNFR-Cys" evidence="9">
    <location>
        <begin position="82"/>
        <end position="123"/>
    </location>
</feature>
<evidence type="ECO:0000259" key="9">
    <source>
        <dbReference type="PROSITE" id="PS50050"/>
    </source>
</evidence>
<dbReference type="EMBL" id="JAFDVH010000010">
    <property type="protein sequence ID" value="KAG7469361.1"/>
    <property type="molecule type" value="Genomic_DNA"/>
</dbReference>
<dbReference type="OrthoDB" id="9950067at2759"/>
<gene>
    <name evidence="10" type="ORF">MATL_G00127900</name>
</gene>
<reference evidence="10" key="1">
    <citation type="submission" date="2021-01" db="EMBL/GenBank/DDBJ databases">
        <authorList>
            <person name="Zahm M."/>
            <person name="Roques C."/>
            <person name="Cabau C."/>
            <person name="Klopp C."/>
            <person name="Donnadieu C."/>
            <person name="Jouanno E."/>
            <person name="Lampietro C."/>
            <person name="Louis A."/>
            <person name="Herpin A."/>
            <person name="Echchiki A."/>
            <person name="Berthelot C."/>
            <person name="Parey E."/>
            <person name="Roest-Crollius H."/>
            <person name="Braasch I."/>
            <person name="Postlethwait J."/>
            <person name="Bobe J."/>
            <person name="Montfort J."/>
            <person name="Bouchez O."/>
            <person name="Begum T."/>
            <person name="Mejri S."/>
            <person name="Adams A."/>
            <person name="Chen W.-J."/>
            <person name="Guiguen Y."/>
        </authorList>
    </citation>
    <scope>NUCLEOTIDE SEQUENCE</scope>
    <source>
        <strain evidence="10">YG-15Mar2019-1</strain>
        <tissue evidence="10">Brain</tissue>
    </source>
</reference>
<dbReference type="GO" id="GO:0005576">
    <property type="term" value="C:extracellular region"/>
    <property type="evidence" value="ECO:0007669"/>
    <property type="project" value="UniProtKB-SubCell"/>
</dbReference>
<comment type="caution">
    <text evidence="8">Lacks conserved residue(s) required for the propagation of feature annotation.</text>
</comment>
<dbReference type="Proteomes" id="UP001046870">
    <property type="component" value="Chromosome 10"/>
</dbReference>
<evidence type="ECO:0000256" key="1">
    <source>
        <dbReference type="ARBA" id="ARBA00004613"/>
    </source>
</evidence>
<evidence type="ECO:0000256" key="6">
    <source>
        <dbReference type="ARBA" id="ARBA00023157"/>
    </source>
</evidence>
<dbReference type="InterPro" id="IPR052459">
    <property type="entry name" value="TNFRSF_decoy_receptor"/>
</dbReference>
<dbReference type="SMART" id="SM00208">
    <property type="entry name" value="TNFR"/>
    <property type="match status" value="2"/>
</dbReference>
<proteinExistence type="predicted"/>
<feature type="disulfide bond" evidence="8">
    <location>
        <begin position="83"/>
        <end position="98"/>
    </location>
</feature>
<keyword evidence="3" id="KW-0053">Apoptosis</keyword>
<evidence type="ECO:0000256" key="4">
    <source>
        <dbReference type="ARBA" id="ARBA00022729"/>
    </source>
</evidence>
<keyword evidence="2" id="KW-0964">Secreted</keyword>
<dbReference type="InterPro" id="IPR001368">
    <property type="entry name" value="TNFR/NGFR_Cys_rich_reg"/>
</dbReference>
<keyword evidence="6 8" id="KW-1015">Disulfide bond</keyword>
<keyword evidence="7" id="KW-0325">Glycoprotein</keyword>
<comment type="subcellular location">
    <subcellularLocation>
        <location evidence="1">Secreted</location>
    </subcellularLocation>
</comment>
<evidence type="ECO:0000313" key="10">
    <source>
        <dbReference type="EMBL" id="KAG7469361.1"/>
    </source>
</evidence>
<dbReference type="AlphaFoldDB" id="A0A9D3PVW3"/>
<keyword evidence="5" id="KW-0677">Repeat</keyword>
<evidence type="ECO:0000256" key="5">
    <source>
        <dbReference type="ARBA" id="ARBA00022737"/>
    </source>
</evidence>
<comment type="caution">
    <text evidence="10">The sequence shown here is derived from an EMBL/GenBank/DDBJ whole genome shotgun (WGS) entry which is preliminary data.</text>
</comment>
<evidence type="ECO:0000256" key="3">
    <source>
        <dbReference type="ARBA" id="ARBA00022703"/>
    </source>
</evidence>
<dbReference type="PANTHER" id="PTHR23097">
    <property type="entry name" value="TUMOR NECROSIS FACTOR RECEPTOR SUPERFAMILY MEMBER"/>
    <property type="match status" value="1"/>
</dbReference>
<sequence length="200" mass="23048">MWSHMKKFSQLSLFLTMQLILGVFLLCLTPSVLLSFTTSLDCNDKTKYPWPLEGSKRCCDMCKPGQRMVKRCSDSTPTECVACGKDYYSDRYDVDRECQKCRDCTMSYLVYKRNCSANHNSECACAPGGKQHLQTSSRDTKAYRNNCKRAKFDKHWAWWTKMGILVAKETAVPDQCTEEEGKMPVQEVCEKTGLQEDQYF</sequence>